<dbReference type="PANTHER" id="PTHR10587">
    <property type="entry name" value="GLYCOSYL TRANSFERASE-RELATED"/>
    <property type="match status" value="1"/>
</dbReference>
<dbReference type="CDD" id="cd10917">
    <property type="entry name" value="CE4_NodB_like_6s_7s"/>
    <property type="match status" value="1"/>
</dbReference>
<evidence type="ECO:0000313" key="8">
    <source>
        <dbReference type="EMBL" id="MBD8064404.1"/>
    </source>
</evidence>
<dbReference type="InterPro" id="IPR002509">
    <property type="entry name" value="NODB_dom"/>
</dbReference>
<feature type="domain" description="NodB homology" evidence="7">
    <location>
        <begin position="29"/>
        <end position="212"/>
    </location>
</feature>
<evidence type="ECO:0000256" key="1">
    <source>
        <dbReference type="ARBA" id="ARBA00003236"/>
    </source>
</evidence>
<reference evidence="8" key="1">
    <citation type="submission" date="2020-09" db="EMBL/GenBank/DDBJ databases">
        <title>Genome seq and assembly of Devosia sp.</title>
        <authorList>
            <person name="Chhetri G."/>
        </authorList>
    </citation>
    <scope>NUCLEOTIDE SEQUENCE</scope>
    <source>
        <strain evidence="8">PTR5</strain>
    </source>
</reference>
<dbReference type="PANTHER" id="PTHR10587:SF133">
    <property type="entry name" value="CHITIN DEACETYLASE 1-RELATED"/>
    <property type="match status" value="1"/>
</dbReference>
<sequence length="242" mass="26036">MPRRIFHGTSLAGRTLEVGSAADIQLKPGEVILTFDDGPRPGKTEHILDTLEAHGVKATFLMLGSQAKAHPELAREVALRGNTVGNHTYDHADLAKMSRQDAMDDIARGATAIATVLDGAGGGLSPFFRFPYLAQTGFLRTSMLQGDVVVLDVDIDSKDYYAETADDVIQRTLKRLDARGSGIILFHDIHQRTVDLLPVFLDEIAARGYTVVSLKPRTPGVFGRSVVTASVAGVKTGQPAPF</sequence>
<dbReference type="GO" id="GO:0005975">
    <property type="term" value="P:carbohydrate metabolic process"/>
    <property type="evidence" value="ECO:0007669"/>
    <property type="project" value="InterPro"/>
</dbReference>
<accession>A0A927FTI4</accession>
<dbReference type="SUPFAM" id="SSF88713">
    <property type="entry name" value="Glycoside hydrolase/deacetylase"/>
    <property type="match status" value="1"/>
</dbReference>
<keyword evidence="5" id="KW-0378">Hydrolase</keyword>
<dbReference type="GO" id="GO:0046872">
    <property type="term" value="F:metal ion binding"/>
    <property type="evidence" value="ECO:0007669"/>
    <property type="project" value="UniProtKB-KW"/>
</dbReference>
<dbReference type="Pfam" id="PF01522">
    <property type="entry name" value="Polysacc_deac_1"/>
    <property type="match status" value="1"/>
</dbReference>
<dbReference type="Proteomes" id="UP000654108">
    <property type="component" value="Unassembled WGS sequence"/>
</dbReference>
<proteinExistence type="inferred from homology"/>
<gene>
    <name evidence="8" type="ORF">IC608_02800</name>
</gene>
<dbReference type="GO" id="GO:0016020">
    <property type="term" value="C:membrane"/>
    <property type="evidence" value="ECO:0007669"/>
    <property type="project" value="TreeGrafter"/>
</dbReference>
<dbReference type="EMBL" id="JACYFU010000001">
    <property type="protein sequence ID" value="MBD8064404.1"/>
    <property type="molecule type" value="Genomic_DNA"/>
</dbReference>
<keyword evidence="4" id="KW-0479">Metal-binding</keyword>
<keyword evidence="9" id="KW-1185">Reference proteome</keyword>
<dbReference type="GO" id="GO:0016810">
    <property type="term" value="F:hydrolase activity, acting on carbon-nitrogen (but not peptide) bonds"/>
    <property type="evidence" value="ECO:0007669"/>
    <property type="project" value="InterPro"/>
</dbReference>
<evidence type="ECO:0000256" key="4">
    <source>
        <dbReference type="ARBA" id="ARBA00022723"/>
    </source>
</evidence>
<evidence type="ECO:0000313" key="9">
    <source>
        <dbReference type="Proteomes" id="UP000654108"/>
    </source>
</evidence>
<comment type="caution">
    <text evidence="8">The sequence shown here is derived from an EMBL/GenBank/DDBJ whole genome shotgun (WGS) entry which is preliminary data.</text>
</comment>
<dbReference type="InterPro" id="IPR050248">
    <property type="entry name" value="Polysacc_deacetylase_ArnD"/>
</dbReference>
<evidence type="ECO:0000259" key="7">
    <source>
        <dbReference type="PROSITE" id="PS51677"/>
    </source>
</evidence>
<dbReference type="PROSITE" id="PS51677">
    <property type="entry name" value="NODB"/>
    <property type="match status" value="1"/>
</dbReference>
<evidence type="ECO:0000256" key="5">
    <source>
        <dbReference type="ARBA" id="ARBA00022801"/>
    </source>
</evidence>
<evidence type="ECO:0000256" key="3">
    <source>
        <dbReference type="ARBA" id="ARBA00020071"/>
    </source>
</evidence>
<protein>
    <recommendedName>
        <fullName evidence="3">Chitooligosaccharide deacetylase</fullName>
    </recommendedName>
    <alternativeName>
        <fullName evidence="6">Nodulation protein B</fullName>
    </alternativeName>
</protein>
<comment type="similarity">
    <text evidence="2">Belongs to the polysaccharide deacetylase family.</text>
</comment>
<name>A0A927FTI4_9HYPH</name>
<comment type="function">
    <text evidence="1">Is involved in generating a small heat-stable compound (Nod), an acylated oligomer of N-acetylglucosamine, that stimulates mitosis in various plant protoplasts.</text>
</comment>
<evidence type="ECO:0000256" key="6">
    <source>
        <dbReference type="ARBA" id="ARBA00032976"/>
    </source>
</evidence>
<evidence type="ECO:0000256" key="2">
    <source>
        <dbReference type="ARBA" id="ARBA00010973"/>
    </source>
</evidence>
<dbReference type="Gene3D" id="3.20.20.370">
    <property type="entry name" value="Glycoside hydrolase/deacetylase"/>
    <property type="match status" value="1"/>
</dbReference>
<dbReference type="InterPro" id="IPR011330">
    <property type="entry name" value="Glyco_hydro/deAcase_b/a-brl"/>
</dbReference>
<organism evidence="8 9">
    <name type="scientific">Devosia oryzisoli</name>
    <dbReference type="NCBI Taxonomy" id="2774138"/>
    <lineage>
        <taxon>Bacteria</taxon>
        <taxon>Pseudomonadati</taxon>
        <taxon>Pseudomonadota</taxon>
        <taxon>Alphaproteobacteria</taxon>
        <taxon>Hyphomicrobiales</taxon>
        <taxon>Devosiaceae</taxon>
        <taxon>Devosia</taxon>
    </lineage>
</organism>
<dbReference type="AlphaFoldDB" id="A0A927FTI4"/>